<evidence type="ECO:0000256" key="1">
    <source>
        <dbReference type="SAM" id="Phobius"/>
    </source>
</evidence>
<reference evidence="2 3" key="1">
    <citation type="submission" date="2016-10" db="EMBL/GenBank/DDBJ databases">
        <authorList>
            <person name="de Groot N.N."/>
        </authorList>
    </citation>
    <scope>NUCLEOTIDE SEQUENCE [LARGE SCALE GENOMIC DNA]</scope>
    <source>
        <strain evidence="2 3">DSM 20678</strain>
    </source>
</reference>
<feature type="transmembrane region" description="Helical" evidence="1">
    <location>
        <begin position="20"/>
        <end position="41"/>
    </location>
</feature>
<evidence type="ECO:0000313" key="2">
    <source>
        <dbReference type="EMBL" id="SFQ28097.1"/>
    </source>
</evidence>
<accession>A0A1I5X8Y5</accession>
<keyword evidence="1" id="KW-0812">Transmembrane</keyword>
<keyword evidence="1" id="KW-0472">Membrane</keyword>
<dbReference type="EMBL" id="FOXR01000023">
    <property type="protein sequence ID" value="SFQ28097.1"/>
    <property type="molecule type" value="Genomic_DNA"/>
</dbReference>
<dbReference type="Proteomes" id="UP000198577">
    <property type="component" value="Unassembled WGS sequence"/>
</dbReference>
<protein>
    <submittedName>
        <fullName evidence="2">Uncharacterized protein</fullName>
    </submittedName>
</protein>
<gene>
    <name evidence="2" type="ORF">SAMN05444406_12313</name>
</gene>
<organism evidence="2 3">
    <name type="scientific">Caldicoprobacter faecalis</name>
    <dbReference type="NCBI Taxonomy" id="937334"/>
    <lineage>
        <taxon>Bacteria</taxon>
        <taxon>Bacillati</taxon>
        <taxon>Bacillota</taxon>
        <taxon>Clostridia</taxon>
        <taxon>Caldicoprobacterales</taxon>
        <taxon>Caldicoprobacteraceae</taxon>
        <taxon>Caldicoprobacter</taxon>
    </lineage>
</organism>
<proteinExistence type="predicted"/>
<evidence type="ECO:0000313" key="3">
    <source>
        <dbReference type="Proteomes" id="UP000198577"/>
    </source>
</evidence>
<keyword evidence="3" id="KW-1185">Reference proteome</keyword>
<dbReference type="AlphaFoldDB" id="A0A1I5X8Y5"/>
<sequence>MLSKEFLFNNVRIFNYVCKIVFQNRIYYFGLYPYIIMYYNITKLSHFLRFSASLLGIIPCSINI</sequence>
<name>A0A1I5X8Y5_9FIRM</name>
<keyword evidence="1" id="KW-1133">Transmembrane helix</keyword>